<dbReference type="AlphaFoldDB" id="A0A319CDA0"/>
<reference evidence="2 3" key="1">
    <citation type="submission" date="2016-12" db="EMBL/GenBank/DDBJ databases">
        <title>The genomes of Aspergillus section Nigri reveals drivers in fungal speciation.</title>
        <authorList>
            <consortium name="DOE Joint Genome Institute"/>
            <person name="Vesth T.C."/>
            <person name="Nybo J."/>
            <person name="Theobald S."/>
            <person name="Brandl J."/>
            <person name="Frisvad J.C."/>
            <person name="Nielsen K.F."/>
            <person name="Lyhne E.K."/>
            <person name="Kogle M.E."/>
            <person name="Kuo A."/>
            <person name="Riley R."/>
            <person name="Clum A."/>
            <person name="Nolan M."/>
            <person name="Lipzen A."/>
            <person name="Salamov A."/>
            <person name="Henrissat B."/>
            <person name="Wiebenga A."/>
            <person name="De Vries R.P."/>
            <person name="Grigoriev I.V."/>
            <person name="Mortensen U.H."/>
            <person name="Andersen M.R."/>
            <person name="Baker S.E."/>
        </authorList>
    </citation>
    <scope>NUCLEOTIDE SEQUENCE [LARGE SCALE GENOMIC DNA]</scope>
    <source>
        <strain evidence="2 3">CBS 121591</strain>
    </source>
</reference>
<gene>
    <name evidence="2" type="ORF">BO82DRAFT_432313</name>
</gene>
<dbReference type="RefSeq" id="XP_025491851.1">
    <property type="nucleotide sequence ID" value="XM_025640782.1"/>
</dbReference>
<organism evidence="2 3">
    <name type="scientific">Aspergillus uvarum CBS 121591</name>
    <dbReference type="NCBI Taxonomy" id="1448315"/>
    <lineage>
        <taxon>Eukaryota</taxon>
        <taxon>Fungi</taxon>
        <taxon>Dikarya</taxon>
        <taxon>Ascomycota</taxon>
        <taxon>Pezizomycotina</taxon>
        <taxon>Eurotiomycetes</taxon>
        <taxon>Eurotiomycetidae</taxon>
        <taxon>Eurotiales</taxon>
        <taxon>Aspergillaceae</taxon>
        <taxon>Aspergillus</taxon>
        <taxon>Aspergillus subgen. Circumdati</taxon>
    </lineage>
</organism>
<dbReference type="Proteomes" id="UP000248340">
    <property type="component" value="Unassembled WGS sequence"/>
</dbReference>
<evidence type="ECO:0000256" key="1">
    <source>
        <dbReference type="SAM" id="SignalP"/>
    </source>
</evidence>
<dbReference type="VEuPathDB" id="FungiDB:BO82DRAFT_432313"/>
<evidence type="ECO:0000313" key="3">
    <source>
        <dbReference type="Proteomes" id="UP000248340"/>
    </source>
</evidence>
<keyword evidence="3" id="KW-1185">Reference proteome</keyword>
<evidence type="ECO:0000313" key="2">
    <source>
        <dbReference type="EMBL" id="PYH81651.1"/>
    </source>
</evidence>
<sequence>MRVSVSAQAVIFSLAFPFLTTAADDASYNVSLPFRPNNVTLLHDPYYWVGSYYNGTTELKLMPYTGLAANDSTQCPLLANTTTTVQYDTILALTEPSILNNSSDPVNAFLMLWDTGFDLSTITSFGWPLYDLPSLQWTFASSEPTYPGLLDGTDLFEWTLSTTQSPPYRLSSTITTYYNGAGGLQANMTNCTSAEIVPWLIDLGPWAPDNNFVYESEWPAMTVSLDFDGETANYTIQGYFDSYRIYPNGTSRSGGETTHGQFTLRFAGVLDAYHSDILANDTATPIWLRTVGFNNNSLNVGFSSINLPLLWTLQSEAVAQIQELGIFPGSRYIPSRLE</sequence>
<proteinExistence type="predicted"/>
<dbReference type="OrthoDB" id="5054768at2759"/>
<keyword evidence="1" id="KW-0732">Signal</keyword>
<feature type="signal peptide" evidence="1">
    <location>
        <begin position="1"/>
        <end position="22"/>
    </location>
</feature>
<dbReference type="GeneID" id="37143524"/>
<dbReference type="STRING" id="1448315.A0A319CDA0"/>
<accession>A0A319CDA0</accession>
<dbReference type="EMBL" id="KZ821700">
    <property type="protein sequence ID" value="PYH81651.1"/>
    <property type="molecule type" value="Genomic_DNA"/>
</dbReference>
<feature type="chain" id="PRO_5016278285" description="Acid protease" evidence="1">
    <location>
        <begin position="23"/>
        <end position="338"/>
    </location>
</feature>
<protein>
    <recommendedName>
        <fullName evidence="4">Acid protease</fullName>
    </recommendedName>
</protein>
<name>A0A319CDA0_9EURO</name>
<evidence type="ECO:0008006" key="4">
    <source>
        <dbReference type="Google" id="ProtNLM"/>
    </source>
</evidence>